<dbReference type="InterPro" id="IPR025645">
    <property type="entry name" value="DUF4349"/>
</dbReference>
<sequence>MRSLARTTKTPRLVICAILLFLLAACSGAGGSNASRGRAAGAPQAGAPQAGSPGRAQGNGAAAAPKQAAQARAVVFTADLRVRTPDVNAAASRAKQLAASVGGYVDSENGTSEPVPSETLVLKIPSAKFAPTLDQLASQLGTRLSLRQQAQDQTGEVADVASRVRSAQATLASFRKLLDRAGSMDDVMNVEQEISRRESDLEALQSRQKSLDESTSYGTVTVGLETPPVARVAKAKAKSGPHGFVGGLKTGWHGLVAVVSVLLTILGWALPFVGALALVGVPALMISRRVLGRRTRPGGGSGPVAASAAPGRPGPE</sequence>
<feature type="region of interest" description="Disordered" evidence="1">
    <location>
        <begin position="295"/>
        <end position="316"/>
    </location>
</feature>
<evidence type="ECO:0000256" key="2">
    <source>
        <dbReference type="SAM" id="Phobius"/>
    </source>
</evidence>
<proteinExistence type="predicted"/>
<feature type="compositionally biased region" description="Low complexity" evidence="1">
    <location>
        <begin position="303"/>
        <end position="316"/>
    </location>
</feature>
<feature type="signal peptide" evidence="3">
    <location>
        <begin position="1"/>
        <end position="34"/>
    </location>
</feature>
<keyword evidence="2" id="KW-0472">Membrane</keyword>
<evidence type="ECO:0000259" key="4">
    <source>
        <dbReference type="Pfam" id="PF14257"/>
    </source>
</evidence>
<dbReference type="PROSITE" id="PS51257">
    <property type="entry name" value="PROKAR_LIPOPROTEIN"/>
    <property type="match status" value="1"/>
</dbReference>
<organism evidence="5 6">
    <name type="scientific">Actinomadura gamaensis</name>
    <dbReference type="NCBI Taxonomy" id="1763541"/>
    <lineage>
        <taxon>Bacteria</taxon>
        <taxon>Bacillati</taxon>
        <taxon>Actinomycetota</taxon>
        <taxon>Actinomycetes</taxon>
        <taxon>Streptosporangiales</taxon>
        <taxon>Thermomonosporaceae</taxon>
        <taxon>Actinomadura</taxon>
    </lineage>
</organism>
<reference evidence="6" key="1">
    <citation type="journal article" date="2019" name="Int. J. Syst. Evol. Microbiol.">
        <title>The Global Catalogue of Microorganisms (GCM) 10K type strain sequencing project: providing services to taxonomists for standard genome sequencing and annotation.</title>
        <authorList>
            <consortium name="The Broad Institute Genomics Platform"/>
            <consortium name="The Broad Institute Genome Sequencing Center for Infectious Disease"/>
            <person name="Wu L."/>
            <person name="Ma J."/>
        </authorList>
    </citation>
    <scope>NUCLEOTIDE SEQUENCE [LARGE SCALE GENOMIC DNA]</scope>
    <source>
        <strain evidence="6">KLKA75</strain>
    </source>
</reference>
<protein>
    <submittedName>
        <fullName evidence="5">DUF4349 domain-containing protein</fullName>
    </submittedName>
</protein>
<gene>
    <name evidence="5" type="ORF">ACFPCY_31575</name>
</gene>
<evidence type="ECO:0000313" key="5">
    <source>
        <dbReference type="EMBL" id="MFC4911884.1"/>
    </source>
</evidence>
<dbReference type="RefSeq" id="WP_378261236.1">
    <property type="nucleotide sequence ID" value="NZ_JBHSIT010000010.1"/>
</dbReference>
<keyword evidence="3" id="KW-0732">Signal</keyword>
<dbReference type="EMBL" id="JBHSIT010000010">
    <property type="protein sequence ID" value="MFC4911884.1"/>
    <property type="molecule type" value="Genomic_DNA"/>
</dbReference>
<evidence type="ECO:0000256" key="1">
    <source>
        <dbReference type="SAM" id="MobiDB-lite"/>
    </source>
</evidence>
<dbReference type="Pfam" id="PF14257">
    <property type="entry name" value="DUF4349"/>
    <property type="match status" value="1"/>
</dbReference>
<feature type="domain" description="DUF4349" evidence="4">
    <location>
        <begin position="72"/>
        <end position="281"/>
    </location>
</feature>
<feature type="region of interest" description="Disordered" evidence="1">
    <location>
        <begin position="33"/>
        <end position="64"/>
    </location>
</feature>
<evidence type="ECO:0000256" key="3">
    <source>
        <dbReference type="SAM" id="SignalP"/>
    </source>
</evidence>
<feature type="chain" id="PRO_5047342849" evidence="3">
    <location>
        <begin position="35"/>
        <end position="316"/>
    </location>
</feature>
<name>A0ABV9U7N8_9ACTN</name>
<keyword evidence="2" id="KW-1133">Transmembrane helix</keyword>
<keyword evidence="2" id="KW-0812">Transmembrane</keyword>
<feature type="transmembrane region" description="Helical" evidence="2">
    <location>
        <begin position="265"/>
        <end position="286"/>
    </location>
</feature>
<keyword evidence="6" id="KW-1185">Reference proteome</keyword>
<accession>A0ABV9U7N8</accession>
<comment type="caution">
    <text evidence="5">The sequence shown here is derived from an EMBL/GenBank/DDBJ whole genome shotgun (WGS) entry which is preliminary data.</text>
</comment>
<evidence type="ECO:0000313" key="6">
    <source>
        <dbReference type="Proteomes" id="UP001595872"/>
    </source>
</evidence>
<dbReference type="Proteomes" id="UP001595872">
    <property type="component" value="Unassembled WGS sequence"/>
</dbReference>